<sequence length="91" mass="10021">MSASGNCMPPVIIFARKRMKPELMNGAPLDSMMLCSDSGYSNSDLFLVVSRGTTESLQKGSSPDFALEDLRARRETRPGPLTRADRLHPVH</sequence>
<feature type="compositionally biased region" description="Basic and acidic residues" evidence="1">
    <location>
        <begin position="68"/>
        <end position="91"/>
    </location>
</feature>
<gene>
    <name evidence="2" type="ORF">J437_LFUL015109</name>
</gene>
<evidence type="ECO:0000256" key="1">
    <source>
        <dbReference type="SAM" id="MobiDB-lite"/>
    </source>
</evidence>
<reference evidence="2" key="1">
    <citation type="submission" date="2013-04" db="EMBL/GenBank/DDBJ databases">
        <authorList>
            <person name="Qu J."/>
            <person name="Murali S.C."/>
            <person name="Bandaranaike D."/>
            <person name="Bellair M."/>
            <person name="Blankenburg K."/>
            <person name="Chao H."/>
            <person name="Dinh H."/>
            <person name="Doddapaneni H."/>
            <person name="Downs B."/>
            <person name="Dugan-Rocha S."/>
            <person name="Elkadiri S."/>
            <person name="Gnanaolivu R.D."/>
            <person name="Hernandez B."/>
            <person name="Javaid M."/>
            <person name="Jayaseelan J.C."/>
            <person name="Lee S."/>
            <person name="Li M."/>
            <person name="Ming W."/>
            <person name="Munidasa M."/>
            <person name="Muniz J."/>
            <person name="Nguyen L."/>
            <person name="Ongeri F."/>
            <person name="Osuji N."/>
            <person name="Pu L.-L."/>
            <person name="Puazo M."/>
            <person name="Qu C."/>
            <person name="Quiroz J."/>
            <person name="Raj R."/>
            <person name="Weissenberger G."/>
            <person name="Xin Y."/>
            <person name="Zou X."/>
            <person name="Han Y."/>
            <person name="Richards S."/>
            <person name="Worley K."/>
            <person name="Muzny D."/>
            <person name="Gibbs R."/>
        </authorList>
    </citation>
    <scope>NUCLEOTIDE SEQUENCE</scope>
    <source>
        <strain evidence="2">Sampled in the wild</strain>
    </source>
</reference>
<accession>A0A8K0KG95</accession>
<proteinExistence type="predicted"/>
<reference evidence="2" key="2">
    <citation type="submission" date="2017-10" db="EMBL/GenBank/DDBJ databases">
        <title>Ladona fulva Genome sequencing and assembly.</title>
        <authorList>
            <person name="Murali S."/>
            <person name="Richards S."/>
            <person name="Bandaranaike D."/>
            <person name="Bellair M."/>
            <person name="Blankenburg K."/>
            <person name="Chao H."/>
            <person name="Dinh H."/>
            <person name="Doddapaneni H."/>
            <person name="Dugan-Rocha S."/>
            <person name="Elkadiri S."/>
            <person name="Gnanaolivu R."/>
            <person name="Hernandez B."/>
            <person name="Skinner E."/>
            <person name="Javaid M."/>
            <person name="Lee S."/>
            <person name="Li M."/>
            <person name="Ming W."/>
            <person name="Munidasa M."/>
            <person name="Muniz J."/>
            <person name="Nguyen L."/>
            <person name="Hughes D."/>
            <person name="Osuji N."/>
            <person name="Pu L.-L."/>
            <person name="Puazo M."/>
            <person name="Qu C."/>
            <person name="Quiroz J."/>
            <person name="Raj R."/>
            <person name="Weissenberger G."/>
            <person name="Xin Y."/>
            <person name="Zou X."/>
            <person name="Han Y."/>
            <person name="Worley K."/>
            <person name="Muzny D."/>
            <person name="Gibbs R."/>
        </authorList>
    </citation>
    <scope>NUCLEOTIDE SEQUENCE</scope>
    <source>
        <strain evidence="2">Sampled in the wild</strain>
    </source>
</reference>
<comment type="caution">
    <text evidence="2">The sequence shown here is derived from an EMBL/GenBank/DDBJ whole genome shotgun (WGS) entry which is preliminary data.</text>
</comment>
<evidence type="ECO:0000313" key="3">
    <source>
        <dbReference type="Proteomes" id="UP000792457"/>
    </source>
</evidence>
<protein>
    <submittedName>
        <fullName evidence="2">Uncharacterized protein</fullName>
    </submittedName>
</protein>
<evidence type="ECO:0000313" key="2">
    <source>
        <dbReference type="EMBL" id="KAG8234467.1"/>
    </source>
</evidence>
<organism evidence="2 3">
    <name type="scientific">Ladona fulva</name>
    <name type="common">Scarce chaser dragonfly</name>
    <name type="synonym">Libellula fulva</name>
    <dbReference type="NCBI Taxonomy" id="123851"/>
    <lineage>
        <taxon>Eukaryota</taxon>
        <taxon>Metazoa</taxon>
        <taxon>Ecdysozoa</taxon>
        <taxon>Arthropoda</taxon>
        <taxon>Hexapoda</taxon>
        <taxon>Insecta</taxon>
        <taxon>Pterygota</taxon>
        <taxon>Palaeoptera</taxon>
        <taxon>Odonata</taxon>
        <taxon>Epiprocta</taxon>
        <taxon>Anisoptera</taxon>
        <taxon>Libelluloidea</taxon>
        <taxon>Libellulidae</taxon>
        <taxon>Ladona</taxon>
    </lineage>
</organism>
<name>A0A8K0KG95_LADFU</name>
<feature type="region of interest" description="Disordered" evidence="1">
    <location>
        <begin position="53"/>
        <end position="91"/>
    </location>
</feature>
<dbReference type="EMBL" id="KZ308815">
    <property type="protein sequence ID" value="KAG8234467.1"/>
    <property type="molecule type" value="Genomic_DNA"/>
</dbReference>
<dbReference type="OrthoDB" id="4327074at2759"/>
<dbReference type="AlphaFoldDB" id="A0A8K0KG95"/>
<dbReference type="Proteomes" id="UP000792457">
    <property type="component" value="Unassembled WGS sequence"/>
</dbReference>
<keyword evidence="3" id="KW-1185">Reference proteome</keyword>